<feature type="domain" description="Trimeric autotransporter adhesin YadA-like head" evidence="1">
    <location>
        <begin position="82"/>
        <end position="105"/>
    </location>
</feature>
<evidence type="ECO:0000259" key="1">
    <source>
        <dbReference type="Pfam" id="PF05658"/>
    </source>
</evidence>
<dbReference type="EMBL" id="AIMC01000026">
    <property type="protein sequence ID" value="EJF75616.1"/>
    <property type="molecule type" value="Genomic_DNA"/>
</dbReference>
<organism evidence="3 4">
    <name type="scientific">Bartonella birtlesii LL-WM9</name>
    <dbReference type="NCBI Taxonomy" id="1094552"/>
    <lineage>
        <taxon>Bacteria</taxon>
        <taxon>Pseudomonadati</taxon>
        <taxon>Pseudomonadota</taxon>
        <taxon>Alphaproteobacteria</taxon>
        <taxon>Hyphomicrobiales</taxon>
        <taxon>Bartonellaceae</taxon>
        <taxon>Bartonella</taxon>
    </lineage>
</organism>
<feature type="domain" description="Trimeric autotransporter adhesin YadA-like head" evidence="1">
    <location>
        <begin position="65"/>
        <end position="79"/>
    </location>
</feature>
<keyword evidence="4" id="KW-1185">Reference proteome</keyword>
<evidence type="ECO:0000259" key="2">
    <source>
        <dbReference type="Pfam" id="PF05662"/>
    </source>
</evidence>
<gene>
    <name evidence="3" type="ORF">ME7_01192</name>
</gene>
<dbReference type="InterPro" id="IPR008640">
    <property type="entry name" value="Adhesin_Head_dom"/>
</dbReference>
<dbReference type="Pfam" id="PF05658">
    <property type="entry name" value="YadA_head"/>
    <property type="match status" value="5"/>
</dbReference>
<dbReference type="CDD" id="cd12820">
    <property type="entry name" value="LbR_YadA-like"/>
    <property type="match status" value="1"/>
</dbReference>
<dbReference type="Proteomes" id="UP000008748">
    <property type="component" value="Unassembled WGS sequence"/>
</dbReference>
<evidence type="ECO:0000313" key="4">
    <source>
        <dbReference type="Proteomes" id="UP000008748"/>
    </source>
</evidence>
<dbReference type="Pfam" id="PF05662">
    <property type="entry name" value="YadA_stalk"/>
    <property type="match status" value="2"/>
</dbReference>
<feature type="domain" description="Trimeric autotransporter adhesin YadA-like head" evidence="1">
    <location>
        <begin position="140"/>
        <end position="164"/>
    </location>
</feature>
<dbReference type="InterPro" id="IPR008635">
    <property type="entry name" value="Coiled_stalk_dom"/>
</dbReference>
<protein>
    <recommendedName>
        <fullName evidence="5">Trimeric autotransporter adhesin YadA-like head domain-containing protein</fullName>
    </recommendedName>
</protein>
<name>J0PSW7_9HYPH</name>
<dbReference type="SUPFAM" id="SSF101967">
    <property type="entry name" value="Adhesin YadA, collagen-binding domain"/>
    <property type="match status" value="2"/>
</dbReference>
<dbReference type="Gene3D" id="1.20.5.170">
    <property type="match status" value="1"/>
</dbReference>
<dbReference type="AlphaFoldDB" id="J0PSW7"/>
<dbReference type="Gene3D" id="2.150.10.10">
    <property type="entry name" value="Serralysin-like metalloprotease, C-terminal"/>
    <property type="match status" value="2"/>
</dbReference>
<dbReference type="GO" id="GO:0019867">
    <property type="term" value="C:outer membrane"/>
    <property type="evidence" value="ECO:0007669"/>
    <property type="project" value="InterPro"/>
</dbReference>
<feature type="domain" description="Trimeric autotransporter adhesin YadA-like head" evidence="1">
    <location>
        <begin position="110"/>
        <end position="136"/>
    </location>
</feature>
<evidence type="ECO:0000313" key="3">
    <source>
        <dbReference type="EMBL" id="EJF75616.1"/>
    </source>
</evidence>
<comment type="caution">
    <text evidence="3">The sequence shown here is derived from an EMBL/GenBank/DDBJ whole genome shotgun (WGS) entry which is preliminary data.</text>
</comment>
<reference evidence="3 4" key="1">
    <citation type="submission" date="2012-03" db="EMBL/GenBank/DDBJ databases">
        <title>The Genome Sequence of Bartonella birtlesii LL-WM9.</title>
        <authorList>
            <consortium name="The Broad Institute Genome Sequencing Platform"/>
            <consortium name="The Broad Institute Genome Sequencing Center for Infectious Disease"/>
            <person name="Feldgarden M."/>
            <person name="Kirby J."/>
            <person name="Kosoy M."/>
            <person name="Birtles R."/>
            <person name="Probert W.S."/>
            <person name="Chiaraviglio L."/>
            <person name="Young S.K."/>
            <person name="Zeng Q."/>
            <person name="Gargeya S."/>
            <person name="Fitzgerald M."/>
            <person name="Haas B."/>
            <person name="Abouelleil A."/>
            <person name="Alvarado L."/>
            <person name="Arachchi H.M."/>
            <person name="Berlin A."/>
            <person name="Chapman S.B."/>
            <person name="Gearin G."/>
            <person name="Goldberg J."/>
            <person name="Griggs A."/>
            <person name="Gujja S."/>
            <person name="Hansen M."/>
            <person name="Heiman D."/>
            <person name="Howarth C."/>
            <person name="Larimer J."/>
            <person name="Lui A."/>
            <person name="MacDonald P.J.P."/>
            <person name="McCowen C."/>
            <person name="Montmayeur A."/>
            <person name="Murphy C."/>
            <person name="Neiman D."/>
            <person name="Pearson M."/>
            <person name="Priest M."/>
            <person name="Roberts A."/>
            <person name="Saif S."/>
            <person name="Shea T."/>
            <person name="Sisk P."/>
            <person name="Stolte C."/>
            <person name="Sykes S."/>
            <person name="Wortman J."/>
            <person name="Nusbaum C."/>
            <person name="Birren B."/>
        </authorList>
    </citation>
    <scope>NUCLEOTIDE SEQUENCE [LARGE SCALE GENOMIC DNA]</scope>
    <source>
        <strain evidence="3 4">LL-WM9</strain>
    </source>
</reference>
<feature type="domain" description="Trimeric autotransporter adhesin YadA-like stalk" evidence="2">
    <location>
        <begin position="239"/>
        <end position="280"/>
    </location>
</feature>
<proteinExistence type="predicted"/>
<sequence>LDATGLVIGNGPKITTSGIDAGGKKIRAIANGDISKDSTEAVNGSQLYKLTKGLKINDSAKVFFDAKANGEDAIALGNAADASGTSAVATGSGAKALSNSAVAIGLIARATAMNAIAIGISAKSTREDAISIGSNTTGDGSSSIAIGNMAKATQEETVAFGRGATAEEYRAVTIGPFAKALVGNSIALGSLSIADVRGGVGGYDPVTKETSNKQDTAWVSTKKYGALSIGNAEKGITRQIINVAAGTKDTDAVNVAQLKALQDSTNPNWELSVNGKNKTNVN</sequence>
<feature type="domain" description="Trimeric autotransporter adhesin YadA-like stalk" evidence="2">
    <location>
        <begin position="29"/>
        <end position="55"/>
    </location>
</feature>
<feature type="domain" description="Trimeric autotransporter adhesin YadA-like head" evidence="1">
    <location>
        <begin position="174"/>
        <end position="191"/>
    </location>
</feature>
<dbReference type="Gene3D" id="2.20.70.140">
    <property type="match status" value="1"/>
</dbReference>
<accession>J0PSW7</accession>
<dbReference type="InterPro" id="IPR011049">
    <property type="entry name" value="Serralysin-like_metalloprot_C"/>
</dbReference>
<dbReference type="HOGENOM" id="CLU_988643_0_0_5"/>
<feature type="non-terminal residue" evidence="3">
    <location>
        <position position="282"/>
    </location>
</feature>
<feature type="non-terminal residue" evidence="3">
    <location>
        <position position="1"/>
    </location>
</feature>
<evidence type="ECO:0008006" key="5">
    <source>
        <dbReference type="Google" id="ProtNLM"/>
    </source>
</evidence>